<organism evidence="3 4">
    <name type="scientific">Chrysochromulina tobinii</name>
    <dbReference type="NCBI Taxonomy" id="1460289"/>
    <lineage>
        <taxon>Eukaryota</taxon>
        <taxon>Haptista</taxon>
        <taxon>Haptophyta</taxon>
        <taxon>Prymnesiophyceae</taxon>
        <taxon>Prymnesiales</taxon>
        <taxon>Chrysochromulinaceae</taxon>
        <taxon>Chrysochromulina</taxon>
    </lineage>
</organism>
<feature type="compositionally biased region" description="Gly residues" evidence="1">
    <location>
        <begin position="104"/>
        <end position="115"/>
    </location>
</feature>
<dbReference type="Pfam" id="PF00808">
    <property type="entry name" value="CBFD_NFYB_HMF"/>
    <property type="match status" value="1"/>
</dbReference>
<dbReference type="InterPro" id="IPR009072">
    <property type="entry name" value="Histone-fold"/>
</dbReference>
<proteinExistence type="predicted"/>
<comment type="caution">
    <text evidence="3">The sequence shown here is derived from an EMBL/GenBank/DDBJ whole genome shotgun (WGS) entry which is preliminary data.</text>
</comment>
<keyword evidence="4" id="KW-1185">Reference proteome</keyword>
<dbReference type="GO" id="GO:0046982">
    <property type="term" value="F:protein heterodimerization activity"/>
    <property type="evidence" value="ECO:0007669"/>
    <property type="project" value="InterPro"/>
</dbReference>
<dbReference type="CDD" id="cd22906">
    <property type="entry name" value="HFD_DRAP1"/>
    <property type="match status" value="1"/>
</dbReference>
<protein>
    <submittedName>
        <fullName evidence="3">DNA polymerase epsilon subunit c</fullName>
    </submittedName>
</protein>
<evidence type="ECO:0000256" key="1">
    <source>
        <dbReference type="SAM" id="MobiDB-lite"/>
    </source>
</evidence>
<evidence type="ECO:0000313" key="3">
    <source>
        <dbReference type="EMBL" id="KOO29033.1"/>
    </source>
</evidence>
<dbReference type="OrthoDB" id="653904at2759"/>
<name>A0A0M0JS55_9EUKA</name>
<reference evidence="4" key="1">
    <citation type="journal article" date="2015" name="PLoS Genet.">
        <title>Genome Sequence and Transcriptome Analyses of Chrysochromulina tobin: Metabolic Tools for Enhanced Algal Fitness in the Prominent Order Prymnesiales (Haptophyceae).</title>
        <authorList>
            <person name="Hovde B.T."/>
            <person name="Deodato C.R."/>
            <person name="Hunsperger H.M."/>
            <person name="Ryken S.A."/>
            <person name="Yost W."/>
            <person name="Jha R.K."/>
            <person name="Patterson J."/>
            <person name="Monnat R.J. Jr."/>
            <person name="Barlow S.B."/>
            <person name="Starkenburg S.R."/>
            <person name="Cattolico R.A."/>
        </authorList>
    </citation>
    <scope>NUCLEOTIDE SEQUENCE</scope>
    <source>
        <strain evidence="4">CCMP291</strain>
    </source>
</reference>
<evidence type="ECO:0000259" key="2">
    <source>
        <dbReference type="Pfam" id="PF00808"/>
    </source>
</evidence>
<dbReference type="SUPFAM" id="SSF47113">
    <property type="entry name" value="Histone-fold"/>
    <property type="match status" value="1"/>
</dbReference>
<dbReference type="InterPro" id="IPR003958">
    <property type="entry name" value="CBFA_NFYB_domain"/>
</dbReference>
<dbReference type="EMBL" id="JWZX01002473">
    <property type="protein sequence ID" value="KOO29033.1"/>
    <property type="molecule type" value="Genomic_DNA"/>
</dbReference>
<gene>
    <name evidence="3" type="ORF">Ctob_011778</name>
</gene>
<accession>A0A0M0JS55</accession>
<dbReference type="Proteomes" id="UP000037460">
    <property type="component" value="Unassembled WGS sequence"/>
</dbReference>
<dbReference type="Gene3D" id="1.10.20.10">
    <property type="entry name" value="Histone, subunit A"/>
    <property type="match status" value="1"/>
</dbReference>
<feature type="domain" description="Transcription factor CBF/NF-Y/archaeal histone" evidence="2">
    <location>
        <begin position="1"/>
        <end position="54"/>
    </location>
</feature>
<feature type="compositionally biased region" description="Low complexity" evidence="1">
    <location>
        <begin position="88"/>
        <end position="103"/>
    </location>
</feature>
<dbReference type="AlphaFoldDB" id="A0A0M0JS55"/>
<evidence type="ECO:0000313" key="4">
    <source>
        <dbReference type="Proteomes" id="UP000037460"/>
    </source>
</evidence>
<feature type="region of interest" description="Disordered" evidence="1">
    <location>
        <begin position="71"/>
        <end position="115"/>
    </location>
</feature>
<sequence length="139" mass="13970">MQLDDNVGRIAPQVPTIVNKSFELFASELMSKAAALAAKNGEKKLLASHLEQSVASDPLYDFLRGITATAAAPKRSRAPSGGSSKRQAISSGAGSSLGAAPASGSGGGSAGAAAGGGDGARFVFEGNYRPLPEDGEDYD</sequence>